<name>A0ABM9KBM8_9RALS</name>
<reference evidence="1 2" key="1">
    <citation type="submission" date="2023-07" db="EMBL/GenBank/DDBJ databases">
        <authorList>
            <person name="Peeters C."/>
        </authorList>
    </citation>
    <scope>NUCLEOTIDE SEQUENCE [LARGE SCALE GENOMIC DNA]</scope>
    <source>
        <strain evidence="1 2">LMG 18101</strain>
    </source>
</reference>
<accession>A0ABM9KBM8</accession>
<dbReference type="Proteomes" id="UP001189757">
    <property type="component" value="Unassembled WGS sequence"/>
</dbReference>
<sequence>MDQSGLSKGVFRPLSRVSAGLLAWSRPHDTRTMFLNSSAGVLFLFLPRARPPSVFPFCSF</sequence>
<proteinExistence type="predicted"/>
<gene>
    <name evidence="1" type="ORF">LMG18101_05243</name>
</gene>
<dbReference type="EMBL" id="CATZLL010000031">
    <property type="protein sequence ID" value="CAJ0822887.1"/>
    <property type="molecule type" value="Genomic_DNA"/>
</dbReference>
<comment type="caution">
    <text evidence="1">The sequence shown here is derived from an EMBL/GenBank/DDBJ whole genome shotgun (WGS) entry which is preliminary data.</text>
</comment>
<protein>
    <submittedName>
        <fullName evidence="1">Uncharacterized protein</fullName>
    </submittedName>
</protein>
<organism evidence="1 2">
    <name type="scientific">Ralstonia flaminis</name>
    <dbReference type="NCBI Taxonomy" id="3058597"/>
    <lineage>
        <taxon>Bacteria</taxon>
        <taxon>Pseudomonadati</taxon>
        <taxon>Pseudomonadota</taxon>
        <taxon>Betaproteobacteria</taxon>
        <taxon>Burkholderiales</taxon>
        <taxon>Burkholderiaceae</taxon>
        <taxon>Ralstonia</taxon>
    </lineage>
</organism>
<evidence type="ECO:0000313" key="1">
    <source>
        <dbReference type="EMBL" id="CAJ0822887.1"/>
    </source>
</evidence>
<keyword evidence="2" id="KW-1185">Reference proteome</keyword>
<evidence type="ECO:0000313" key="2">
    <source>
        <dbReference type="Proteomes" id="UP001189757"/>
    </source>
</evidence>